<reference evidence="2 3" key="1">
    <citation type="submission" date="2024-09" db="EMBL/GenBank/DDBJ databases">
        <authorList>
            <person name="Sun Q."/>
            <person name="Mori K."/>
        </authorList>
    </citation>
    <scope>NUCLEOTIDE SEQUENCE [LARGE SCALE GENOMIC DNA]</scope>
    <source>
        <strain evidence="2 3">KCTC 23076</strain>
    </source>
</reference>
<feature type="signal peptide" evidence="1">
    <location>
        <begin position="1"/>
        <end position="20"/>
    </location>
</feature>
<dbReference type="PROSITE" id="PS51257">
    <property type="entry name" value="PROKAR_LIPOPROTEIN"/>
    <property type="match status" value="1"/>
</dbReference>
<protein>
    <recommendedName>
        <fullName evidence="4">Lipoprotein</fullName>
    </recommendedName>
</protein>
<organism evidence="2 3">
    <name type="scientific">Lysobacter korlensis</name>
    <dbReference type="NCBI Taxonomy" id="553636"/>
    <lineage>
        <taxon>Bacteria</taxon>
        <taxon>Pseudomonadati</taxon>
        <taxon>Pseudomonadota</taxon>
        <taxon>Gammaproteobacteria</taxon>
        <taxon>Lysobacterales</taxon>
        <taxon>Lysobacteraceae</taxon>
        <taxon>Lysobacter</taxon>
    </lineage>
</organism>
<dbReference type="Proteomes" id="UP001589896">
    <property type="component" value="Unassembled WGS sequence"/>
</dbReference>
<evidence type="ECO:0000256" key="1">
    <source>
        <dbReference type="SAM" id="SignalP"/>
    </source>
</evidence>
<evidence type="ECO:0008006" key="4">
    <source>
        <dbReference type="Google" id="ProtNLM"/>
    </source>
</evidence>
<name>A0ABV6RMV2_9GAMM</name>
<evidence type="ECO:0000313" key="3">
    <source>
        <dbReference type="Proteomes" id="UP001589896"/>
    </source>
</evidence>
<gene>
    <name evidence="2" type="ORF">ACFFGH_10705</name>
</gene>
<comment type="caution">
    <text evidence="2">The sequence shown here is derived from an EMBL/GenBank/DDBJ whole genome shotgun (WGS) entry which is preliminary data.</text>
</comment>
<keyword evidence="1" id="KW-0732">Signal</keyword>
<dbReference type="RefSeq" id="WP_386668045.1">
    <property type="nucleotide sequence ID" value="NZ_JBHLTG010000002.1"/>
</dbReference>
<feature type="chain" id="PRO_5045651883" description="Lipoprotein" evidence="1">
    <location>
        <begin position="21"/>
        <end position="132"/>
    </location>
</feature>
<proteinExistence type="predicted"/>
<sequence length="132" mass="13609">MTRLAAPGLVATAAVAAALAGCTGTASEPVTYVARYSVEASSYPVQVRFGIEVDGAMDLNDSEPGQAWDGISEFPTPPGGPAKALLFVTAIDDVESVNLSVSIDDTDARCEIETDLQAGEQTSCQATIGVER</sequence>
<accession>A0ABV6RMV2</accession>
<evidence type="ECO:0000313" key="2">
    <source>
        <dbReference type="EMBL" id="MFC0678310.1"/>
    </source>
</evidence>
<keyword evidence="3" id="KW-1185">Reference proteome</keyword>
<dbReference type="EMBL" id="JBHLTG010000002">
    <property type="protein sequence ID" value="MFC0678310.1"/>
    <property type="molecule type" value="Genomic_DNA"/>
</dbReference>